<evidence type="ECO:0000256" key="5">
    <source>
        <dbReference type="ARBA" id="ARBA00022989"/>
    </source>
</evidence>
<dbReference type="SMART" id="SM00382">
    <property type="entry name" value="AAA"/>
    <property type="match status" value="1"/>
</dbReference>
<organism evidence="10 11">
    <name type="scientific">Kineobactrum salinum</name>
    <dbReference type="NCBI Taxonomy" id="2708301"/>
    <lineage>
        <taxon>Bacteria</taxon>
        <taxon>Pseudomonadati</taxon>
        <taxon>Pseudomonadota</taxon>
        <taxon>Gammaproteobacteria</taxon>
        <taxon>Cellvibrionales</taxon>
        <taxon>Halieaceae</taxon>
        <taxon>Kineobactrum</taxon>
    </lineage>
</organism>
<protein>
    <submittedName>
        <fullName evidence="10">Type I secretion system permease/ATPase</fullName>
    </submittedName>
</protein>
<evidence type="ECO:0000256" key="3">
    <source>
        <dbReference type="ARBA" id="ARBA00022741"/>
    </source>
</evidence>
<keyword evidence="2 7" id="KW-0812">Transmembrane</keyword>
<keyword evidence="11" id="KW-1185">Reference proteome</keyword>
<dbReference type="KEGG" id="kim:G3T16_04450"/>
<dbReference type="PROSITE" id="PS50893">
    <property type="entry name" value="ABC_TRANSPORTER_2"/>
    <property type="match status" value="1"/>
</dbReference>
<dbReference type="FunFam" id="1.20.1560.10:FF:000109">
    <property type="entry name" value="Alkaline protease secretion ATP-binding protein aprD"/>
    <property type="match status" value="1"/>
</dbReference>
<dbReference type="GO" id="GO:0005886">
    <property type="term" value="C:plasma membrane"/>
    <property type="evidence" value="ECO:0007669"/>
    <property type="project" value="UniProtKB-SubCell"/>
</dbReference>
<dbReference type="GO" id="GO:0016887">
    <property type="term" value="F:ATP hydrolysis activity"/>
    <property type="evidence" value="ECO:0007669"/>
    <property type="project" value="InterPro"/>
</dbReference>
<dbReference type="InterPro" id="IPR011527">
    <property type="entry name" value="ABC1_TM_dom"/>
</dbReference>
<dbReference type="InterPro" id="IPR003593">
    <property type="entry name" value="AAA+_ATPase"/>
</dbReference>
<evidence type="ECO:0000259" key="9">
    <source>
        <dbReference type="PROSITE" id="PS50929"/>
    </source>
</evidence>
<dbReference type="GO" id="GO:0140359">
    <property type="term" value="F:ABC-type transporter activity"/>
    <property type="evidence" value="ECO:0007669"/>
    <property type="project" value="InterPro"/>
</dbReference>
<keyword evidence="4" id="KW-0067">ATP-binding</keyword>
<dbReference type="GO" id="GO:0005524">
    <property type="term" value="F:ATP binding"/>
    <property type="evidence" value="ECO:0007669"/>
    <property type="project" value="UniProtKB-KW"/>
</dbReference>
<dbReference type="AlphaFoldDB" id="A0A6C0TYN0"/>
<dbReference type="PROSITE" id="PS00211">
    <property type="entry name" value="ABC_TRANSPORTER_1"/>
    <property type="match status" value="1"/>
</dbReference>
<dbReference type="Pfam" id="PF00005">
    <property type="entry name" value="ABC_tran"/>
    <property type="match status" value="1"/>
</dbReference>
<dbReference type="InterPro" id="IPR010128">
    <property type="entry name" value="ATPase_T1SS_PrtD-like"/>
</dbReference>
<gene>
    <name evidence="10" type="ORF">G3T16_04450</name>
</gene>
<dbReference type="InterPro" id="IPR003439">
    <property type="entry name" value="ABC_transporter-like_ATP-bd"/>
</dbReference>
<evidence type="ECO:0000313" key="11">
    <source>
        <dbReference type="Proteomes" id="UP000477680"/>
    </source>
</evidence>
<dbReference type="PANTHER" id="PTHR24221:SF248">
    <property type="entry name" value="ABC TRANSPORTER TRANSMEMBRANE REGION"/>
    <property type="match status" value="1"/>
</dbReference>
<feature type="domain" description="ABC transmembrane type-1" evidence="9">
    <location>
        <begin position="22"/>
        <end position="300"/>
    </location>
</feature>
<dbReference type="NCBIfam" id="TIGR01842">
    <property type="entry name" value="type_I_sec_PrtD"/>
    <property type="match status" value="1"/>
</dbReference>
<dbReference type="GO" id="GO:0030256">
    <property type="term" value="C:type I protein secretion system complex"/>
    <property type="evidence" value="ECO:0007669"/>
    <property type="project" value="InterPro"/>
</dbReference>
<evidence type="ECO:0000256" key="6">
    <source>
        <dbReference type="ARBA" id="ARBA00023136"/>
    </source>
</evidence>
<dbReference type="EMBL" id="CP048711">
    <property type="protein sequence ID" value="QIB64748.1"/>
    <property type="molecule type" value="Genomic_DNA"/>
</dbReference>
<sequence length="578" mass="62129">MTASGQHGELYRALAGCRSSLLAVALFSCGINLLLLAPAIYMLQVYDRVITSGSIPTLLMLTLVVLLMFLTIGALEWVRGQILLRLGLRLQLLLDQRVFGLSFREALYTGGKAAQGQALTDLAGLRQYIAGSGPVALFDAPWLPVYLLVLYLLHPLFGLVALVSAAVLLGLALLNANLSRAPLQEAGAASLDSNAFVVKNLRNAEVVESMGMLADVRRHWQQLHYRVLASQTRASARAGLLASVSRVFRLAVQSLILGLGAWLVIDQRITPGVMIAGSILLGRALAPVDMVIGSWRQWVQARLHYQRLQELLSRIPERRQRMSLPAPKGLVAAENVSLAPPGQRFLVVRNASFRIEPGEAVALIGPSASGKTSLARAILGIWPTTTGSMRLDGAEIFSWDRAELGPHVGYLPQDVELFDGSVSANIARFGEIDPARVVAAAKLASVHDAILRLPQGYDMEIGDAGSALSAGQRQRLALARALYGNPQLIVLDEPNSNLDDEGEHALINALRAEKQRGATIIVISHRNTILAAVDKLLVLKEGRVVLYGPKAEVLAKMDTQRSAALARRQAAGSGTTSG</sequence>
<dbReference type="Gene3D" id="3.40.50.300">
    <property type="entry name" value="P-loop containing nucleotide triphosphate hydrolases"/>
    <property type="match status" value="1"/>
</dbReference>
<keyword evidence="5 7" id="KW-1133">Transmembrane helix</keyword>
<dbReference type="PROSITE" id="PS50929">
    <property type="entry name" value="ABC_TM1F"/>
    <property type="match status" value="1"/>
</dbReference>
<evidence type="ECO:0000256" key="1">
    <source>
        <dbReference type="ARBA" id="ARBA00004651"/>
    </source>
</evidence>
<proteinExistence type="predicted"/>
<keyword evidence="3" id="KW-0547">Nucleotide-binding</keyword>
<name>A0A6C0TYN0_9GAMM</name>
<dbReference type="SUPFAM" id="SSF90123">
    <property type="entry name" value="ABC transporter transmembrane region"/>
    <property type="match status" value="1"/>
</dbReference>
<dbReference type="GO" id="GO:0030253">
    <property type="term" value="P:protein secretion by the type I secretion system"/>
    <property type="evidence" value="ECO:0007669"/>
    <property type="project" value="InterPro"/>
</dbReference>
<dbReference type="InterPro" id="IPR017871">
    <property type="entry name" value="ABC_transporter-like_CS"/>
</dbReference>
<feature type="transmembrane region" description="Helical" evidence="7">
    <location>
        <begin position="20"/>
        <end position="43"/>
    </location>
</feature>
<dbReference type="InterPro" id="IPR039421">
    <property type="entry name" value="Type_1_exporter"/>
</dbReference>
<evidence type="ECO:0000256" key="2">
    <source>
        <dbReference type="ARBA" id="ARBA00022692"/>
    </source>
</evidence>
<keyword evidence="6 7" id="KW-0472">Membrane</keyword>
<dbReference type="InterPro" id="IPR036640">
    <property type="entry name" value="ABC1_TM_sf"/>
</dbReference>
<evidence type="ECO:0000256" key="7">
    <source>
        <dbReference type="SAM" id="Phobius"/>
    </source>
</evidence>
<dbReference type="Gene3D" id="1.20.1560.10">
    <property type="entry name" value="ABC transporter type 1, transmembrane domain"/>
    <property type="match status" value="1"/>
</dbReference>
<dbReference type="Proteomes" id="UP000477680">
    <property type="component" value="Chromosome"/>
</dbReference>
<evidence type="ECO:0000256" key="4">
    <source>
        <dbReference type="ARBA" id="ARBA00022840"/>
    </source>
</evidence>
<evidence type="ECO:0000259" key="8">
    <source>
        <dbReference type="PROSITE" id="PS50893"/>
    </source>
</evidence>
<dbReference type="GO" id="GO:0034040">
    <property type="term" value="F:ATPase-coupled lipid transmembrane transporter activity"/>
    <property type="evidence" value="ECO:0007669"/>
    <property type="project" value="TreeGrafter"/>
</dbReference>
<comment type="subcellular location">
    <subcellularLocation>
        <location evidence="1">Cell membrane</location>
        <topology evidence="1">Multi-pass membrane protein</topology>
    </subcellularLocation>
</comment>
<evidence type="ECO:0000313" key="10">
    <source>
        <dbReference type="EMBL" id="QIB64748.1"/>
    </source>
</evidence>
<dbReference type="RefSeq" id="WP_163493998.1">
    <property type="nucleotide sequence ID" value="NZ_CP048711.1"/>
</dbReference>
<reference evidence="10 11" key="1">
    <citation type="submission" date="2020-02" db="EMBL/GenBank/DDBJ databases">
        <title>Genome sequencing for Kineobactrum sp. M2.</title>
        <authorList>
            <person name="Park S.-J."/>
        </authorList>
    </citation>
    <scope>NUCLEOTIDE SEQUENCE [LARGE SCALE GENOMIC DNA]</scope>
    <source>
        <strain evidence="10 11">M2</strain>
    </source>
</reference>
<dbReference type="Pfam" id="PF00664">
    <property type="entry name" value="ABC_membrane"/>
    <property type="match status" value="1"/>
</dbReference>
<feature type="transmembrane region" description="Helical" evidence="7">
    <location>
        <begin position="55"/>
        <end position="75"/>
    </location>
</feature>
<feature type="transmembrane region" description="Helical" evidence="7">
    <location>
        <begin position="145"/>
        <end position="174"/>
    </location>
</feature>
<dbReference type="SUPFAM" id="SSF52540">
    <property type="entry name" value="P-loop containing nucleoside triphosphate hydrolases"/>
    <property type="match status" value="1"/>
</dbReference>
<dbReference type="PANTHER" id="PTHR24221">
    <property type="entry name" value="ATP-BINDING CASSETTE SUB-FAMILY B"/>
    <property type="match status" value="1"/>
</dbReference>
<accession>A0A6C0TYN0</accession>
<feature type="domain" description="ABC transporter" evidence="8">
    <location>
        <begin position="331"/>
        <end position="566"/>
    </location>
</feature>
<dbReference type="CDD" id="cd03246">
    <property type="entry name" value="ABCC_Protease_Secretion"/>
    <property type="match status" value="1"/>
</dbReference>
<dbReference type="InterPro" id="IPR027417">
    <property type="entry name" value="P-loop_NTPase"/>
</dbReference>